<dbReference type="InterPro" id="IPR018656">
    <property type="entry name" value="DUF2087"/>
</dbReference>
<proteinExistence type="predicted"/>
<sequence length="90" mass="10441">MTDSDRVLRAFLTDDGRLHTIPSKHAKLLVVLDHLAQRFEPGRVYPEAEVNDVLNEVHPDHAALRRYLVENQYLTREDGHYWRSGGTFDV</sequence>
<gene>
    <name evidence="2" type="ORF">ACFSDE_01670</name>
</gene>
<dbReference type="Proteomes" id="UP001597351">
    <property type="component" value="Unassembled WGS sequence"/>
</dbReference>
<keyword evidence="3" id="KW-1185">Reference proteome</keyword>
<feature type="domain" description="DUF2087" evidence="1">
    <location>
        <begin position="17"/>
        <end position="83"/>
    </location>
</feature>
<protein>
    <submittedName>
        <fullName evidence="2">DUF2087 domain-containing protein</fullName>
    </submittedName>
</protein>
<evidence type="ECO:0000313" key="3">
    <source>
        <dbReference type="Proteomes" id="UP001597351"/>
    </source>
</evidence>
<evidence type="ECO:0000259" key="1">
    <source>
        <dbReference type="Pfam" id="PF09860"/>
    </source>
</evidence>
<accession>A0ABW4TIQ0</accession>
<dbReference type="RefSeq" id="WP_343915616.1">
    <property type="nucleotide sequence ID" value="NZ_BAAAJT010000002.1"/>
</dbReference>
<dbReference type="Pfam" id="PF09860">
    <property type="entry name" value="DUF2087"/>
    <property type="match status" value="1"/>
</dbReference>
<dbReference type="EMBL" id="JBHUGD010000001">
    <property type="protein sequence ID" value="MFD1945484.1"/>
    <property type="molecule type" value="Genomic_DNA"/>
</dbReference>
<reference evidence="3" key="1">
    <citation type="journal article" date="2019" name="Int. J. Syst. Evol. Microbiol.">
        <title>The Global Catalogue of Microorganisms (GCM) 10K type strain sequencing project: providing services to taxonomists for standard genome sequencing and annotation.</title>
        <authorList>
            <consortium name="The Broad Institute Genomics Platform"/>
            <consortium name="The Broad Institute Genome Sequencing Center for Infectious Disease"/>
            <person name="Wu L."/>
            <person name="Ma J."/>
        </authorList>
    </citation>
    <scope>NUCLEOTIDE SEQUENCE [LARGE SCALE GENOMIC DNA]</scope>
    <source>
        <strain evidence="3">CGMCC 1.12477</strain>
    </source>
</reference>
<name>A0ABW4TIQ0_9ACTN</name>
<comment type="caution">
    <text evidence="2">The sequence shown here is derived from an EMBL/GenBank/DDBJ whole genome shotgun (WGS) entry which is preliminary data.</text>
</comment>
<organism evidence="2 3">
    <name type="scientific">Nocardioides aestuarii</name>
    <dbReference type="NCBI Taxonomy" id="252231"/>
    <lineage>
        <taxon>Bacteria</taxon>
        <taxon>Bacillati</taxon>
        <taxon>Actinomycetota</taxon>
        <taxon>Actinomycetes</taxon>
        <taxon>Propionibacteriales</taxon>
        <taxon>Nocardioidaceae</taxon>
        <taxon>Nocardioides</taxon>
    </lineage>
</organism>
<evidence type="ECO:0000313" key="2">
    <source>
        <dbReference type="EMBL" id="MFD1945484.1"/>
    </source>
</evidence>